<dbReference type="GO" id="GO:0008757">
    <property type="term" value="F:S-adenosylmethionine-dependent methyltransferase activity"/>
    <property type="evidence" value="ECO:0007669"/>
    <property type="project" value="InterPro"/>
</dbReference>
<dbReference type="PANTHER" id="PTHR43861:SF1">
    <property type="entry name" value="TRANS-ACONITATE 2-METHYLTRANSFERASE"/>
    <property type="match status" value="1"/>
</dbReference>
<evidence type="ECO:0000313" key="2">
    <source>
        <dbReference type="EMBL" id="ELR73047.1"/>
    </source>
</evidence>
<sequence>MDESTLKSIAGQLRQPSGEHAVEVGEKMNDGNLHININTIAALQLTANDNILEIGMGNGFFVKDILSTDPSIRYTGLDFSEAMVREACKRNSGFINKGQAQFLMGDARNLPFDNAMFSKVFTVNTIYFWEDQEQVLSEIKRVLKPGGKVFIAIRPKSVMKLYPFVKYGFNMFNKKELADLLLGIGFNICEILEKKEPEQEINGEKMRVETLIVCAEKS</sequence>
<dbReference type="AlphaFoldDB" id="L8K0P7"/>
<dbReference type="CDD" id="cd02440">
    <property type="entry name" value="AdoMet_MTases"/>
    <property type="match status" value="1"/>
</dbReference>
<dbReference type="PANTHER" id="PTHR43861">
    <property type="entry name" value="TRANS-ACONITATE 2-METHYLTRANSFERASE-RELATED"/>
    <property type="match status" value="1"/>
</dbReference>
<dbReference type="Proteomes" id="UP000011135">
    <property type="component" value="Unassembled WGS sequence"/>
</dbReference>
<organism evidence="2 3">
    <name type="scientific">Fulvivirga imtechensis AK7</name>
    <dbReference type="NCBI Taxonomy" id="1237149"/>
    <lineage>
        <taxon>Bacteria</taxon>
        <taxon>Pseudomonadati</taxon>
        <taxon>Bacteroidota</taxon>
        <taxon>Cytophagia</taxon>
        <taxon>Cytophagales</taxon>
        <taxon>Fulvivirgaceae</taxon>
        <taxon>Fulvivirga</taxon>
    </lineage>
</organism>
<keyword evidence="2" id="KW-0808">Transferase</keyword>
<feature type="domain" description="Methyltransferase type 11" evidence="1">
    <location>
        <begin position="52"/>
        <end position="151"/>
    </location>
</feature>
<gene>
    <name evidence="2" type="ORF">C900_00127</name>
</gene>
<dbReference type="GO" id="GO:0032259">
    <property type="term" value="P:methylation"/>
    <property type="evidence" value="ECO:0007669"/>
    <property type="project" value="UniProtKB-KW"/>
</dbReference>
<evidence type="ECO:0000259" key="1">
    <source>
        <dbReference type="Pfam" id="PF08241"/>
    </source>
</evidence>
<evidence type="ECO:0000313" key="3">
    <source>
        <dbReference type="Proteomes" id="UP000011135"/>
    </source>
</evidence>
<dbReference type="InterPro" id="IPR013216">
    <property type="entry name" value="Methyltransf_11"/>
</dbReference>
<keyword evidence="3" id="KW-1185">Reference proteome</keyword>
<dbReference type="RefSeq" id="WP_009578350.1">
    <property type="nucleotide sequence ID" value="NZ_AMZN01000010.1"/>
</dbReference>
<reference evidence="2 3" key="1">
    <citation type="submission" date="2012-12" db="EMBL/GenBank/DDBJ databases">
        <title>Genome assembly of Fulvivirga imtechensis AK7.</title>
        <authorList>
            <person name="Nupur N."/>
            <person name="Khatri I."/>
            <person name="Kumar R."/>
            <person name="Subramanian S."/>
            <person name="Pinnaka A."/>
        </authorList>
    </citation>
    <scope>NUCLEOTIDE SEQUENCE [LARGE SCALE GENOMIC DNA]</scope>
    <source>
        <strain evidence="2 3">AK7</strain>
    </source>
</reference>
<dbReference type="EMBL" id="AMZN01000010">
    <property type="protein sequence ID" value="ELR73047.1"/>
    <property type="molecule type" value="Genomic_DNA"/>
</dbReference>
<dbReference type="OrthoDB" id="9770553at2"/>
<dbReference type="SUPFAM" id="SSF53335">
    <property type="entry name" value="S-adenosyl-L-methionine-dependent methyltransferases"/>
    <property type="match status" value="1"/>
</dbReference>
<dbReference type="eggNOG" id="COG0500">
    <property type="taxonomic scope" value="Bacteria"/>
</dbReference>
<dbReference type="Pfam" id="PF08241">
    <property type="entry name" value="Methyltransf_11"/>
    <property type="match status" value="1"/>
</dbReference>
<proteinExistence type="predicted"/>
<accession>L8K0P7</accession>
<keyword evidence="2" id="KW-0489">Methyltransferase</keyword>
<dbReference type="InterPro" id="IPR029063">
    <property type="entry name" value="SAM-dependent_MTases_sf"/>
</dbReference>
<protein>
    <submittedName>
        <fullName evidence="2">SAM-dependent methyltransferase</fullName>
    </submittedName>
</protein>
<name>L8K0P7_9BACT</name>
<dbReference type="Gene3D" id="3.40.50.150">
    <property type="entry name" value="Vaccinia Virus protein VP39"/>
    <property type="match status" value="1"/>
</dbReference>
<comment type="caution">
    <text evidence="2">The sequence shown here is derived from an EMBL/GenBank/DDBJ whole genome shotgun (WGS) entry which is preliminary data.</text>
</comment>
<dbReference type="STRING" id="1237149.C900_00127"/>